<evidence type="ECO:0000313" key="2">
    <source>
        <dbReference type="RefSeq" id="XP_028149830.1"/>
    </source>
</evidence>
<reference evidence="2" key="1">
    <citation type="submission" date="2025-08" db="UniProtKB">
        <authorList>
            <consortium name="RefSeq"/>
        </authorList>
    </citation>
    <scope>IDENTIFICATION</scope>
    <source>
        <tissue evidence="2">Whole insect</tissue>
    </source>
</reference>
<dbReference type="Gene3D" id="2.40.50.90">
    <property type="match status" value="1"/>
</dbReference>
<proteinExistence type="predicted"/>
<dbReference type="AlphaFoldDB" id="A0A6P7H1A6"/>
<gene>
    <name evidence="2" type="primary">LOC114343222</name>
</gene>
<dbReference type="SUPFAM" id="SSF63748">
    <property type="entry name" value="Tudor/PWWP/MBT"/>
    <property type="match status" value="1"/>
</dbReference>
<sequence>MCLVLHKTDETEEASWFRGVVLSNDDNNYEISSVDCGNLITAPRANIRSFPAALKNIRMLGIFCELVDIPDIPGAKDKLKSLIGEGTQLDATFKSYDEETTIYQVVVPDIYAKLKK</sequence>
<feature type="domain" description="Tudor" evidence="1">
    <location>
        <begin position="11"/>
        <end position="66"/>
    </location>
</feature>
<dbReference type="InterPro" id="IPR035437">
    <property type="entry name" value="SNase_OB-fold_sf"/>
</dbReference>
<dbReference type="Pfam" id="PF00567">
    <property type="entry name" value="TUDOR"/>
    <property type="match status" value="1"/>
</dbReference>
<dbReference type="InParanoid" id="A0A6P7H1A6"/>
<dbReference type="Gene3D" id="2.30.30.140">
    <property type="match status" value="1"/>
</dbReference>
<dbReference type="InterPro" id="IPR002999">
    <property type="entry name" value="Tudor"/>
</dbReference>
<accession>A0A6P7H1A6</accession>
<dbReference type="RefSeq" id="XP_028149830.1">
    <property type="nucleotide sequence ID" value="XM_028294029.1"/>
</dbReference>
<name>A0A6P7H1A6_DIAVI</name>
<dbReference type="GO" id="GO:0005737">
    <property type="term" value="C:cytoplasm"/>
    <property type="evidence" value="ECO:0007669"/>
    <property type="project" value="UniProtKB-ARBA"/>
</dbReference>
<evidence type="ECO:0000259" key="1">
    <source>
        <dbReference type="Pfam" id="PF00567"/>
    </source>
</evidence>
<protein>
    <submittedName>
        <fullName evidence="2">Uncharacterized protein LOC114343222</fullName>
    </submittedName>
</protein>
<organism evidence="2">
    <name type="scientific">Diabrotica virgifera virgifera</name>
    <name type="common">western corn rootworm</name>
    <dbReference type="NCBI Taxonomy" id="50390"/>
    <lineage>
        <taxon>Eukaryota</taxon>
        <taxon>Metazoa</taxon>
        <taxon>Ecdysozoa</taxon>
        <taxon>Arthropoda</taxon>
        <taxon>Hexapoda</taxon>
        <taxon>Insecta</taxon>
        <taxon>Pterygota</taxon>
        <taxon>Neoptera</taxon>
        <taxon>Endopterygota</taxon>
        <taxon>Coleoptera</taxon>
        <taxon>Polyphaga</taxon>
        <taxon>Cucujiformia</taxon>
        <taxon>Chrysomeloidea</taxon>
        <taxon>Chrysomelidae</taxon>
        <taxon>Galerucinae</taxon>
        <taxon>Diabroticina</taxon>
        <taxon>Diabroticites</taxon>
        <taxon>Diabrotica</taxon>
    </lineage>
</organism>